<dbReference type="AlphaFoldDB" id="A0A8E6EXE4"/>
<dbReference type="KEGG" id="tsph:KIH39_22250"/>
<evidence type="ECO:0000313" key="1">
    <source>
        <dbReference type="EMBL" id="QVL31538.1"/>
    </source>
</evidence>
<name>A0A8E6EXE4_9BACT</name>
<dbReference type="Proteomes" id="UP000676194">
    <property type="component" value="Chromosome"/>
</dbReference>
<organism evidence="1 2">
    <name type="scientific">Telmatocola sphagniphila</name>
    <dbReference type="NCBI Taxonomy" id="1123043"/>
    <lineage>
        <taxon>Bacteria</taxon>
        <taxon>Pseudomonadati</taxon>
        <taxon>Planctomycetota</taxon>
        <taxon>Planctomycetia</taxon>
        <taxon>Gemmatales</taxon>
        <taxon>Gemmataceae</taxon>
    </lineage>
</organism>
<accession>A0A8E6EXE4</accession>
<gene>
    <name evidence="1" type="ORF">KIH39_22250</name>
</gene>
<evidence type="ECO:0000313" key="2">
    <source>
        <dbReference type="Proteomes" id="UP000676194"/>
    </source>
</evidence>
<protein>
    <submittedName>
        <fullName evidence="1">Uncharacterized protein</fullName>
    </submittedName>
</protein>
<reference evidence="1" key="1">
    <citation type="submission" date="2021-05" db="EMBL/GenBank/DDBJ databases">
        <title>Complete genome sequence of the cellulolytic planctomycete Telmatocola sphagniphila SP2T and characterization of the first cellulase from planctomycetes.</title>
        <authorList>
            <person name="Rakitin A.L."/>
            <person name="Beletsky A.V."/>
            <person name="Naumoff D.G."/>
            <person name="Kulichevskaya I.S."/>
            <person name="Mardanov A.V."/>
            <person name="Ravin N.V."/>
            <person name="Dedysh S.N."/>
        </authorList>
    </citation>
    <scope>NUCLEOTIDE SEQUENCE</scope>
    <source>
        <strain evidence="1">SP2T</strain>
    </source>
</reference>
<sequence>MRRLSLIFLALWVCTGCNKTAGTADKKGNVPNTKESSDDRQISNDLKQLGLAFLNYTSTQKDMNPITSPFVGSLDVLKPYLGEKENPRLVPTLESGKYKIFWNAPAKQRILACEKDAETKGGLVLTRIGSVERMSAEEIQKAIVK</sequence>
<keyword evidence="2" id="KW-1185">Reference proteome</keyword>
<dbReference type="RefSeq" id="WP_213495519.1">
    <property type="nucleotide sequence ID" value="NZ_CP074694.1"/>
</dbReference>
<proteinExistence type="predicted"/>
<dbReference type="EMBL" id="CP074694">
    <property type="protein sequence ID" value="QVL31538.1"/>
    <property type="molecule type" value="Genomic_DNA"/>
</dbReference>